<evidence type="ECO:0000313" key="2">
    <source>
        <dbReference type="Proteomes" id="UP000198850"/>
    </source>
</evidence>
<keyword evidence="2" id="KW-1185">Reference proteome</keyword>
<proteinExistence type="predicted"/>
<name>A0A1H4HKX4_9SPHI</name>
<organism evidence="1 2">
    <name type="scientific">Pedobacter hartonius</name>
    <dbReference type="NCBI Taxonomy" id="425514"/>
    <lineage>
        <taxon>Bacteria</taxon>
        <taxon>Pseudomonadati</taxon>
        <taxon>Bacteroidota</taxon>
        <taxon>Sphingobacteriia</taxon>
        <taxon>Sphingobacteriales</taxon>
        <taxon>Sphingobacteriaceae</taxon>
        <taxon>Pedobacter</taxon>
    </lineage>
</organism>
<accession>A0A1H4HKX4</accession>
<dbReference type="AlphaFoldDB" id="A0A1H4HKX4"/>
<dbReference type="OrthoDB" id="8780589at2"/>
<dbReference type="RefSeq" id="WP_090560163.1">
    <property type="nucleotide sequence ID" value="NZ_FNRA01000026.1"/>
</dbReference>
<dbReference type="EMBL" id="FNRA01000026">
    <property type="protein sequence ID" value="SEB22100.1"/>
    <property type="molecule type" value="Genomic_DNA"/>
</dbReference>
<dbReference type="STRING" id="425514.SAMN05443550_1267"/>
<dbReference type="Proteomes" id="UP000198850">
    <property type="component" value="Unassembled WGS sequence"/>
</dbReference>
<evidence type="ECO:0000313" key="1">
    <source>
        <dbReference type="EMBL" id="SEB22100.1"/>
    </source>
</evidence>
<sequence>MLSEFKKLVLSVNENISSVGDDLNARYNYVGLTPGNSLFSAHVIDKLSSQIKIALESTPEDKGSQHDTLKLLEEGLVYDTVLNGVDNTEFLKVIYELKAARKAVKPLTSIDSWKYAIKSAKDKIYISSPKSYSVEDEEDEPTPTLLEKLREDFPRQYDIANAALALKALGCSVVLKDATIEIESEKAAEMIEQHINKLGGIKLINVIFNHLVTHSYIREFNRYAIGASKGVIPAHVSPLRPYGYLLNLAVKHLVERPEKKTDGEILNKIITIATLLSTVQDIQSYSRFDSTIFDIPSFPNYIKQLALFDTVFTFPSNDIKDVIDISENVFNWVNEVDFKTLYGFTIENMFQVAKCIDEITAATGPQLVYLSKVRKTLPDLASDDIAAILSMISHEIGTVNSEFKMMTDYNFIDFGFKPLIKISETKFLLCDKSWCAIGFYEVIATLVRGLTPNNDQSNNHIGVATEKYVYKKLKEKNIEFSHGNYIDCTGPEGEVDVLIESEEYISLIEIKKKPLTRKSRSGDDVKLIIDLAQSLFDAQIQAARTEILLKKNKAITLVDDNKTEKTIGLNNRRIERIALTQWDYGSFQDKMVINKILTILTSSEIALIDKDAPEAKAIQKINVKQAVSKKQSEELAGLDGFLDHFPFFNCWFLSLPQLLLVLKYSNGNQAFQKVLFSTKFVTFSTNNFYIEFYHWYLNRQHDEQ</sequence>
<protein>
    <submittedName>
        <fullName evidence="1">Uncharacterized protein</fullName>
    </submittedName>
</protein>
<reference evidence="1 2" key="1">
    <citation type="submission" date="2016-10" db="EMBL/GenBank/DDBJ databases">
        <authorList>
            <person name="de Groot N.N."/>
        </authorList>
    </citation>
    <scope>NUCLEOTIDE SEQUENCE [LARGE SCALE GENOMIC DNA]</scope>
    <source>
        <strain evidence="1 2">DSM 19033</strain>
    </source>
</reference>
<gene>
    <name evidence="1" type="ORF">SAMN05443550_1267</name>
</gene>